<feature type="region of interest" description="Disordered" evidence="1">
    <location>
        <begin position="55"/>
        <end position="94"/>
    </location>
</feature>
<sequence length="240" mass="27096">TAAAFILPSSLARQNQEIRSKSIDRQKKHLPPLKFSRRSSLSAFTFYQILRPSRHLPLPRPTDLRQPSPSRRLLRPTSGRVEASTVESSSRRTPVHEQSCWRPFTIHRRLRKFHAQPQPPNGRALPNGQRAVISANAGQTATRNRQPPDFRATRPGVTYNIPVIMWLMDSSPEERAIHMQGSAARCGSFKSMMGPGGSWKVLQHQRLVSLPTSQLYFVDLVLQNCRPLFRIVGSTTFATA</sequence>
<evidence type="ECO:0000313" key="2">
    <source>
        <dbReference type="EMBL" id="GER50193.1"/>
    </source>
</evidence>
<name>A0A5A7QXR2_STRAF</name>
<evidence type="ECO:0000256" key="1">
    <source>
        <dbReference type="SAM" id="MobiDB-lite"/>
    </source>
</evidence>
<accession>A0A5A7QXR2</accession>
<dbReference type="EMBL" id="BKCP01009181">
    <property type="protein sequence ID" value="GER50193.1"/>
    <property type="molecule type" value="Genomic_DNA"/>
</dbReference>
<keyword evidence="2" id="KW-0645">Protease</keyword>
<keyword evidence="3" id="KW-1185">Reference proteome</keyword>
<evidence type="ECO:0000313" key="3">
    <source>
        <dbReference type="Proteomes" id="UP000325081"/>
    </source>
</evidence>
<dbReference type="Proteomes" id="UP000325081">
    <property type="component" value="Unassembled WGS sequence"/>
</dbReference>
<dbReference type="GO" id="GO:0006508">
    <property type="term" value="P:proteolysis"/>
    <property type="evidence" value="ECO:0007669"/>
    <property type="project" value="UniProtKB-KW"/>
</dbReference>
<dbReference type="AlphaFoldDB" id="A0A5A7QXR2"/>
<dbReference type="GO" id="GO:0008233">
    <property type="term" value="F:peptidase activity"/>
    <property type="evidence" value="ECO:0007669"/>
    <property type="project" value="UniProtKB-KW"/>
</dbReference>
<comment type="caution">
    <text evidence="2">The sequence shown here is derived from an EMBL/GenBank/DDBJ whole genome shotgun (WGS) entry which is preliminary data.</text>
</comment>
<proteinExistence type="predicted"/>
<feature type="compositionally biased region" description="Low complexity" evidence="1">
    <location>
        <begin position="64"/>
        <end position="80"/>
    </location>
</feature>
<feature type="non-terminal residue" evidence="2">
    <location>
        <position position="1"/>
    </location>
</feature>
<reference evidence="3" key="1">
    <citation type="journal article" date="2019" name="Curr. Biol.">
        <title>Genome Sequence of Striga asiatica Provides Insight into the Evolution of Plant Parasitism.</title>
        <authorList>
            <person name="Yoshida S."/>
            <person name="Kim S."/>
            <person name="Wafula E.K."/>
            <person name="Tanskanen J."/>
            <person name="Kim Y.M."/>
            <person name="Honaas L."/>
            <person name="Yang Z."/>
            <person name="Spallek T."/>
            <person name="Conn C.E."/>
            <person name="Ichihashi Y."/>
            <person name="Cheong K."/>
            <person name="Cui S."/>
            <person name="Der J.P."/>
            <person name="Gundlach H."/>
            <person name="Jiao Y."/>
            <person name="Hori C."/>
            <person name="Ishida J.K."/>
            <person name="Kasahara H."/>
            <person name="Kiba T."/>
            <person name="Kim M.S."/>
            <person name="Koo N."/>
            <person name="Laohavisit A."/>
            <person name="Lee Y.H."/>
            <person name="Lumba S."/>
            <person name="McCourt P."/>
            <person name="Mortimer J.C."/>
            <person name="Mutuku J.M."/>
            <person name="Nomura T."/>
            <person name="Sasaki-Sekimoto Y."/>
            <person name="Seto Y."/>
            <person name="Wang Y."/>
            <person name="Wakatake T."/>
            <person name="Sakakibara H."/>
            <person name="Demura T."/>
            <person name="Yamaguchi S."/>
            <person name="Yoneyama K."/>
            <person name="Manabe R.I."/>
            <person name="Nelson D.C."/>
            <person name="Schulman A.H."/>
            <person name="Timko M.P."/>
            <person name="dePamphilis C.W."/>
            <person name="Choi D."/>
            <person name="Shirasu K."/>
        </authorList>
    </citation>
    <scope>NUCLEOTIDE SEQUENCE [LARGE SCALE GENOMIC DNA]</scope>
    <source>
        <strain evidence="3">cv. UVA1</strain>
    </source>
</reference>
<organism evidence="2 3">
    <name type="scientific">Striga asiatica</name>
    <name type="common">Asiatic witchweed</name>
    <name type="synonym">Buchnera asiatica</name>
    <dbReference type="NCBI Taxonomy" id="4170"/>
    <lineage>
        <taxon>Eukaryota</taxon>
        <taxon>Viridiplantae</taxon>
        <taxon>Streptophyta</taxon>
        <taxon>Embryophyta</taxon>
        <taxon>Tracheophyta</taxon>
        <taxon>Spermatophyta</taxon>
        <taxon>Magnoliopsida</taxon>
        <taxon>eudicotyledons</taxon>
        <taxon>Gunneridae</taxon>
        <taxon>Pentapetalae</taxon>
        <taxon>asterids</taxon>
        <taxon>lamiids</taxon>
        <taxon>Lamiales</taxon>
        <taxon>Orobanchaceae</taxon>
        <taxon>Buchnereae</taxon>
        <taxon>Striga</taxon>
    </lineage>
</organism>
<gene>
    <name evidence="2" type="ORF">STAS_27490</name>
</gene>
<keyword evidence="2" id="KW-0378">Hydrolase</keyword>
<protein>
    <submittedName>
        <fullName evidence="2">Calpain-type cysteine protease family</fullName>
    </submittedName>
</protein>